<evidence type="ECO:0000313" key="2">
    <source>
        <dbReference type="Proteomes" id="UP000030690"/>
    </source>
</evidence>
<reference evidence="1 2" key="2">
    <citation type="submission" date="2013-02" db="EMBL/GenBank/DDBJ databases">
        <title>The Genome Sequence of Plasmodium falciparum Vietnam Oak-Knoll (FVO).</title>
        <authorList>
            <consortium name="The Broad Institute Genome Sequencing Platform"/>
            <consortium name="The Broad Institute Genome Sequencing Center for Infectious Disease"/>
            <person name="Neafsey D."/>
            <person name="Cheeseman I."/>
            <person name="Volkman S."/>
            <person name="Adams J."/>
            <person name="Walker B."/>
            <person name="Young S.K."/>
            <person name="Zeng Q."/>
            <person name="Gargeya S."/>
            <person name="Fitzgerald M."/>
            <person name="Haas B."/>
            <person name="Abouelleil A."/>
            <person name="Alvarado L."/>
            <person name="Arachchi H.M."/>
            <person name="Berlin A.M."/>
            <person name="Chapman S.B."/>
            <person name="Dewar J."/>
            <person name="Goldberg J."/>
            <person name="Griggs A."/>
            <person name="Gujja S."/>
            <person name="Hansen M."/>
            <person name="Howarth C."/>
            <person name="Imamovic A."/>
            <person name="Larimer J."/>
            <person name="McCowan C."/>
            <person name="Murphy C."/>
            <person name="Neiman D."/>
            <person name="Pearson M."/>
            <person name="Priest M."/>
            <person name="Roberts A."/>
            <person name="Saif S."/>
            <person name="Shea T."/>
            <person name="Sisk P."/>
            <person name="Sykes S."/>
            <person name="Wortman J."/>
            <person name="Nusbaum C."/>
            <person name="Birren B."/>
        </authorList>
    </citation>
    <scope>NUCLEOTIDE SEQUENCE [LARGE SCALE GENOMIC DNA]</scope>
    <source>
        <strain evidence="2">Vietnam Oak-Knoll (FVO)</strain>
    </source>
</reference>
<sequence length="71" mass="8583">MNDNFTFEKCMKMIFKMFNAASIHYIEQFKRTQDDNNNNNNNNCDICTPKISENKLEINIMCMHKEERQKE</sequence>
<name>A0A024V4W7_PLAFA</name>
<organism evidence="1 2">
    <name type="scientific">Plasmodium falciparum Vietnam Oak-Knoll</name>
    <name type="common">FVO</name>
    <dbReference type="NCBI Taxonomy" id="1036723"/>
    <lineage>
        <taxon>Eukaryota</taxon>
        <taxon>Sar</taxon>
        <taxon>Alveolata</taxon>
        <taxon>Apicomplexa</taxon>
        <taxon>Aconoidasida</taxon>
        <taxon>Haemosporida</taxon>
        <taxon>Plasmodiidae</taxon>
        <taxon>Plasmodium</taxon>
        <taxon>Plasmodium (Laverania)</taxon>
    </lineage>
</organism>
<reference evidence="1 2" key="1">
    <citation type="submission" date="2013-02" db="EMBL/GenBank/DDBJ databases">
        <title>The Genome Annotation of Plasmodium falciparum Vietnam Oak-Knoll (FVO).</title>
        <authorList>
            <consortium name="The Broad Institute Genome Sequencing Platform"/>
            <consortium name="The Broad Institute Genome Sequencing Center for Infectious Disease"/>
            <person name="Neafsey D."/>
            <person name="Hoffman S."/>
            <person name="Volkman S."/>
            <person name="Rosenthal P."/>
            <person name="Walker B."/>
            <person name="Young S.K."/>
            <person name="Zeng Q."/>
            <person name="Gargeya S."/>
            <person name="Fitzgerald M."/>
            <person name="Haas B."/>
            <person name="Abouelleil A."/>
            <person name="Allen A.W."/>
            <person name="Alvarado L."/>
            <person name="Arachchi H.M."/>
            <person name="Berlin A.M."/>
            <person name="Chapman S.B."/>
            <person name="Gainer-Dewar J."/>
            <person name="Goldberg J."/>
            <person name="Griggs A."/>
            <person name="Gujja S."/>
            <person name="Hansen M."/>
            <person name="Howarth C."/>
            <person name="Imamovic A."/>
            <person name="Ireland A."/>
            <person name="Larimer J."/>
            <person name="McCowan C."/>
            <person name="Murphy C."/>
            <person name="Pearson M."/>
            <person name="Poon T.W."/>
            <person name="Priest M."/>
            <person name="Roberts A."/>
            <person name="Saif S."/>
            <person name="Shea T."/>
            <person name="Sisk P."/>
            <person name="Sykes S."/>
            <person name="Wortman J."/>
            <person name="Nusbaum C."/>
            <person name="Birren B."/>
        </authorList>
    </citation>
    <scope>NUCLEOTIDE SEQUENCE [LARGE SCALE GENOMIC DNA]</scope>
    <source>
        <strain evidence="2">Vietnam Oak-Knoll (FVO)</strain>
    </source>
</reference>
<dbReference type="EMBL" id="KI925120">
    <property type="protein sequence ID" value="ETW17534.1"/>
    <property type="molecule type" value="Genomic_DNA"/>
</dbReference>
<dbReference type="Proteomes" id="UP000030690">
    <property type="component" value="Unassembled WGS sequence"/>
</dbReference>
<evidence type="ECO:0000313" key="1">
    <source>
        <dbReference type="EMBL" id="ETW17534.1"/>
    </source>
</evidence>
<accession>A0A024V4W7</accession>
<proteinExistence type="predicted"/>
<protein>
    <submittedName>
        <fullName evidence="1">Uncharacterized protein</fullName>
    </submittedName>
</protein>
<gene>
    <name evidence="1" type="ORF">PFFVO_03552</name>
</gene>
<dbReference type="AlphaFoldDB" id="A0A024V4W7"/>